<dbReference type="RefSeq" id="WP_255853766.1">
    <property type="nucleotide sequence ID" value="NZ_CP073347.1"/>
</dbReference>
<name>A0ABY5HIQ2_9GAMM</name>
<dbReference type="Gene3D" id="3.20.20.370">
    <property type="entry name" value="Glycoside hydrolase/deacetylase"/>
    <property type="match status" value="1"/>
</dbReference>
<proteinExistence type="predicted"/>
<protein>
    <recommendedName>
        <fullName evidence="3">Polysaccharide deacetylase</fullName>
    </recommendedName>
</protein>
<gene>
    <name evidence="1" type="ORF">KDW95_21145</name>
</gene>
<sequence length="51" mass="5936">MWTLTIHPDVFGRDLMMPERLIEHMQSHAGVHLCTFAEIADDFSKRQPRAV</sequence>
<dbReference type="Proteomes" id="UP001058461">
    <property type="component" value="Chromosome"/>
</dbReference>
<organism evidence="1 2">
    <name type="scientific">Marinobacterium rhizophilum</name>
    <dbReference type="NCBI Taxonomy" id="420402"/>
    <lineage>
        <taxon>Bacteria</taxon>
        <taxon>Pseudomonadati</taxon>
        <taxon>Pseudomonadota</taxon>
        <taxon>Gammaproteobacteria</taxon>
        <taxon>Oceanospirillales</taxon>
        <taxon>Oceanospirillaceae</taxon>
        <taxon>Marinobacterium</taxon>
    </lineage>
</organism>
<dbReference type="InterPro" id="IPR011330">
    <property type="entry name" value="Glyco_hydro/deAcase_b/a-brl"/>
</dbReference>
<keyword evidence="2" id="KW-1185">Reference proteome</keyword>
<accession>A0ABY5HIQ2</accession>
<dbReference type="SUPFAM" id="SSF88713">
    <property type="entry name" value="Glycoside hydrolase/deacetylase"/>
    <property type="match status" value="1"/>
</dbReference>
<evidence type="ECO:0000313" key="1">
    <source>
        <dbReference type="EMBL" id="UTW11726.1"/>
    </source>
</evidence>
<dbReference type="EMBL" id="CP073347">
    <property type="protein sequence ID" value="UTW11726.1"/>
    <property type="molecule type" value="Genomic_DNA"/>
</dbReference>
<reference evidence="1" key="1">
    <citation type="submission" date="2021-04" db="EMBL/GenBank/DDBJ databases">
        <title>Oceanospirillales bacteria with DddD are important DMSP degraders in coastal seawater.</title>
        <authorList>
            <person name="Liu J."/>
        </authorList>
    </citation>
    <scope>NUCLEOTIDE SEQUENCE</scope>
    <source>
        <strain evidence="1">D13-1</strain>
    </source>
</reference>
<evidence type="ECO:0008006" key="3">
    <source>
        <dbReference type="Google" id="ProtNLM"/>
    </source>
</evidence>
<evidence type="ECO:0000313" key="2">
    <source>
        <dbReference type="Proteomes" id="UP001058461"/>
    </source>
</evidence>